<keyword evidence="1" id="KW-0479">Metal-binding</keyword>
<dbReference type="SUPFAM" id="SSF57756">
    <property type="entry name" value="Retrovirus zinc finger-like domains"/>
    <property type="match status" value="1"/>
</dbReference>
<feature type="region of interest" description="Disordered" evidence="3">
    <location>
        <begin position="203"/>
        <end position="234"/>
    </location>
</feature>
<dbReference type="Pfam" id="PF00098">
    <property type="entry name" value="zf-CCHC"/>
    <property type="match status" value="1"/>
</dbReference>
<evidence type="ECO:0000259" key="4">
    <source>
        <dbReference type="PROSITE" id="PS50158"/>
    </source>
</evidence>
<comment type="caution">
    <text evidence="5">The sequence shown here is derived from an EMBL/GenBank/DDBJ whole genome shotgun (WGS) entry which is preliminary data.</text>
</comment>
<evidence type="ECO:0000256" key="2">
    <source>
        <dbReference type="SAM" id="Coils"/>
    </source>
</evidence>
<reference evidence="5" key="1">
    <citation type="journal article" date="2019" name="Sci. Rep.">
        <title>Draft genome of Tanacetum cinerariifolium, the natural source of mosquito coil.</title>
        <authorList>
            <person name="Yamashiro T."/>
            <person name="Shiraishi A."/>
            <person name="Satake H."/>
            <person name="Nakayama K."/>
        </authorList>
    </citation>
    <scope>NUCLEOTIDE SEQUENCE</scope>
</reference>
<organism evidence="5">
    <name type="scientific">Tanacetum cinerariifolium</name>
    <name type="common">Dalmatian daisy</name>
    <name type="synonym">Chrysanthemum cinerariifolium</name>
    <dbReference type="NCBI Taxonomy" id="118510"/>
    <lineage>
        <taxon>Eukaryota</taxon>
        <taxon>Viridiplantae</taxon>
        <taxon>Streptophyta</taxon>
        <taxon>Embryophyta</taxon>
        <taxon>Tracheophyta</taxon>
        <taxon>Spermatophyta</taxon>
        <taxon>Magnoliopsida</taxon>
        <taxon>eudicotyledons</taxon>
        <taxon>Gunneridae</taxon>
        <taxon>Pentapetalae</taxon>
        <taxon>asterids</taxon>
        <taxon>campanulids</taxon>
        <taxon>Asterales</taxon>
        <taxon>Asteraceae</taxon>
        <taxon>Asteroideae</taxon>
        <taxon>Anthemideae</taxon>
        <taxon>Anthemidinae</taxon>
        <taxon>Tanacetum</taxon>
    </lineage>
</organism>
<proteinExistence type="predicted"/>
<evidence type="ECO:0000313" key="5">
    <source>
        <dbReference type="EMBL" id="GEU83649.1"/>
    </source>
</evidence>
<feature type="domain" description="CCHC-type" evidence="4">
    <location>
        <begin position="932"/>
        <end position="947"/>
    </location>
</feature>
<dbReference type="AlphaFoldDB" id="A0A6L2NDJ0"/>
<dbReference type="Gene3D" id="4.10.60.10">
    <property type="entry name" value="Zinc finger, CCHC-type"/>
    <property type="match status" value="1"/>
</dbReference>
<dbReference type="SMART" id="SM00343">
    <property type="entry name" value="ZnF_C2HC"/>
    <property type="match status" value="1"/>
</dbReference>
<dbReference type="EMBL" id="BKCJ010008724">
    <property type="protein sequence ID" value="GEU83649.1"/>
    <property type="molecule type" value="Genomic_DNA"/>
</dbReference>
<keyword evidence="2" id="KW-0175">Coiled coil</keyword>
<gene>
    <name evidence="5" type="ORF">Tci_055627</name>
</gene>
<keyword evidence="1" id="KW-0863">Zinc-finger</keyword>
<accession>A0A6L2NDJ0</accession>
<dbReference type="GO" id="GO:0008270">
    <property type="term" value="F:zinc ion binding"/>
    <property type="evidence" value="ECO:0007669"/>
    <property type="project" value="UniProtKB-KW"/>
</dbReference>
<dbReference type="PROSITE" id="PS50158">
    <property type="entry name" value="ZF_CCHC"/>
    <property type="match status" value="1"/>
</dbReference>
<keyword evidence="1" id="KW-0862">Zinc</keyword>
<dbReference type="InterPro" id="IPR036875">
    <property type="entry name" value="Znf_CCHC_sf"/>
</dbReference>
<evidence type="ECO:0000256" key="3">
    <source>
        <dbReference type="SAM" id="MobiDB-lite"/>
    </source>
</evidence>
<dbReference type="InterPro" id="IPR001878">
    <property type="entry name" value="Znf_CCHC"/>
</dbReference>
<name>A0A6L2NDJ0_TANCI</name>
<feature type="coiled-coil region" evidence="2">
    <location>
        <begin position="30"/>
        <end position="71"/>
    </location>
</feature>
<evidence type="ECO:0000256" key="1">
    <source>
        <dbReference type="PROSITE-ProRule" id="PRU00047"/>
    </source>
</evidence>
<sequence length="1011" mass="115693">MVLDYKTCLESVEERLEFYKTNDSIYLEDIKGLKVEIQMGEIAIRELRKKLEIAQKEKDGIQLNVDKFEHASKSLNKLIEYQIVDNIKKGLGYENYNAVLPPYTGNFMPPTPDLSFTGLDEFVNKPVVENYKAKSSEEEPKFWSIAMAKTINGEAQLHAKVDGKKIIVTESFVRRDLRLADEEDEVIHKKLDDRLARAATAASRLEAEQDSDNITKIQSKAAPNEPSSYGTDLGGGPRRPWGILLLKLESSGNEESLSEDASKHERRIDDIDVDEEITLVSVQDDIVNNDADKEMFDVDVLGGEEMFVAGKNKNVVEEVVDAAQVKVIVFQEPCKSTTTTISSQRSHDNGKGIMIEEHVKPKKKDQIRLDEEAAKKAGEELVQEITKKQKVEDDKEKAKLKQLMETILDVEEEVEIDAIPFGVKSPRIVDWKIHKEGKKRYYQIVRAVGKSHMYMIFNQMLKSYNMEDLEDLYKLVKARYVSTRPVESMDYLLWNDMKILFKPHVEDEIYTLVEKKHPLTLPTLSMMLLLMKKLDDFEEEYQVYERIVKIKSLLDAVGITATQVYVNTTLMKGGSSRPLIKRKLTPGSLTSRATSAKTSSLKEDVPYLTVSNDDECRLSFLLYIVFESWVYQYVCLLSFLALLDFLEVIKKLRGEFDVMKDMERAREEECEELRAKCEDAMTEFKKNPTVVAIREKIYTLSTKVKKNKVEELKHDRKEVVSKVVPYAAMELIHSDDMGSLVGRLVSSAILYRRCRAYEQVANIKEPFDLSKIPQLPLKLYCQRSLHLFNDLLLQGLKSPCLLLRKLLHPRFHAAKKKLMLLDSATKGRLMLLSQVNAANVILMLSRQTQKNELKARGTLLMALPDKHQLKFNSHKDAKTLMEAIKKRFRGNIETMKMAMLNMRARRFLQKTGINLGANGPTSMGFDTSEVECYNCHRKGHFARECRSPKDSKRSEWSYQAEEEPANYALMAFSSSNSSSDNKVSSCSKACSKAYAQLHTQYDKLTDEFRKS</sequence>
<dbReference type="GO" id="GO:0003676">
    <property type="term" value="F:nucleic acid binding"/>
    <property type="evidence" value="ECO:0007669"/>
    <property type="project" value="InterPro"/>
</dbReference>
<protein>
    <recommendedName>
        <fullName evidence="4">CCHC-type domain-containing protein</fullName>
    </recommendedName>
</protein>